<comment type="similarity">
    <text evidence="1">Belongs to the beta-class carbonic anhydrase family.</text>
</comment>
<evidence type="ECO:0000256" key="1">
    <source>
        <dbReference type="ARBA" id="ARBA00006217"/>
    </source>
</evidence>
<dbReference type="InterPro" id="IPR001765">
    <property type="entry name" value="Carbonic_anhydrase"/>
</dbReference>
<evidence type="ECO:0000256" key="3">
    <source>
        <dbReference type="ARBA" id="ARBA00022833"/>
    </source>
</evidence>
<organism evidence="5 6">
    <name type="scientific">Trichoderma harzianum CBS 226.95</name>
    <dbReference type="NCBI Taxonomy" id="983964"/>
    <lineage>
        <taxon>Eukaryota</taxon>
        <taxon>Fungi</taxon>
        <taxon>Dikarya</taxon>
        <taxon>Ascomycota</taxon>
        <taxon>Pezizomycotina</taxon>
        <taxon>Sordariomycetes</taxon>
        <taxon>Hypocreomycetidae</taxon>
        <taxon>Hypocreales</taxon>
        <taxon>Hypocreaceae</taxon>
        <taxon>Trichoderma</taxon>
    </lineage>
</organism>
<keyword evidence="2 4" id="KW-0479">Metal-binding</keyword>
<dbReference type="RefSeq" id="XP_024772017.1">
    <property type="nucleotide sequence ID" value="XM_024916194.1"/>
</dbReference>
<evidence type="ECO:0000313" key="5">
    <source>
        <dbReference type="EMBL" id="PTB52340.1"/>
    </source>
</evidence>
<dbReference type="Proteomes" id="UP000241690">
    <property type="component" value="Unassembled WGS sequence"/>
</dbReference>
<dbReference type="PANTHER" id="PTHR43175">
    <property type="entry name" value="CARBONIC ANHYDRASE"/>
    <property type="match status" value="1"/>
</dbReference>
<evidence type="ECO:0000313" key="6">
    <source>
        <dbReference type="Proteomes" id="UP000241690"/>
    </source>
</evidence>
<keyword evidence="3 4" id="KW-0862">Zinc</keyword>
<comment type="cofactor">
    <cofactor evidence="4">
        <name>Zn(2+)</name>
        <dbReference type="ChEBI" id="CHEBI:29105"/>
    </cofactor>
    <text evidence="4">Binds 1 zinc ion per subunit.</text>
</comment>
<dbReference type="AlphaFoldDB" id="A0A2T4A5I8"/>
<evidence type="ECO:0000256" key="4">
    <source>
        <dbReference type="PIRSR" id="PIRSR601765-1"/>
    </source>
</evidence>
<dbReference type="GO" id="GO:0008270">
    <property type="term" value="F:zinc ion binding"/>
    <property type="evidence" value="ECO:0007669"/>
    <property type="project" value="InterPro"/>
</dbReference>
<proteinExistence type="inferred from homology"/>
<feature type="binding site" evidence="4">
    <location>
        <position position="78"/>
    </location>
    <ligand>
        <name>Zn(2+)</name>
        <dbReference type="ChEBI" id="CHEBI:29105"/>
    </ligand>
</feature>
<evidence type="ECO:0008006" key="7">
    <source>
        <dbReference type="Google" id="ProtNLM"/>
    </source>
</evidence>
<dbReference type="InterPro" id="IPR036874">
    <property type="entry name" value="Carbonic_anhydrase_sf"/>
</dbReference>
<dbReference type="GeneID" id="36624763"/>
<protein>
    <recommendedName>
        <fullName evidence="7">Carbonic anhydrase</fullName>
    </recommendedName>
</protein>
<evidence type="ECO:0000256" key="2">
    <source>
        <dbReference type="ARBA" id="ARBA00022723"/>
    </source>
</evidence>
<dbReference type="STRING" id="983964.A0A2T4A5I8"/>
<dbReference type="PANTHER" id="PTHR43175:SF3">
    <property type="entry name" value="CARBON DISULFIDE HYDROLASE"/>
    <property type="match status" value="1"/>
</dbReference>
<dbReference type="SUPFAM" id="SSF53056">
    <property type="entry name" value="beta-carbonic anhydrase, cab"/>
    <property type="match status" value="1"/>
</dbReference>
<accession>A0A2T4A5I8</accession>
<gene>
    <name evidence="5" type="ORF">M431DRAFT_484385</name>
</gene>
<feature type="binding site" evidence="4">
    <location>
        <position position="81"/>
    </location>
    <ligand>
        <name>Zn(2+)</name>
        <dbReference type="ChEBI" id="CHEBI:29105"/>
    </ligand>
</feature>
<dbReference type="SMART" id="SM00947">
    <property type="entry name" value="Pro_CA"/>
    <property type="match status" value="1"/>
</dbReference>
<keyword evidence="6" id="KW-1185">Reference proteome</keyword>
<dbReference type="Gene3D" id="3.40.1050.10">
    <property type="entry name" value="Carbonic anhydrase"/>
    <property type="match status" value="1"/>
</dbReference>
<name>A0A2T4A5I8_TRIHA</name>
<sequence>MGLPAPNSSEEVLERNSEYAVSHPGSYHFTAENFKSTTRTIIDLPVVRCAGGRARLAISDIAILNTLIGINEIILIHHTDCGLTHRSTDYMREKIEAISPLEAQKMDLEDLGIIDFEASINNDVSWLRNHPLIKKETKITGLLYDIDTGKLTKIASQ</sequence>
<dbReference type="GO" id="GO:0004089">
    <property type="term" value="F:carbonate dehydratase activity"/>
    <property type="evidence" value="ECO:0007669"/>
    <property type="project" value="InterPro"/>
</dbReference>
<dbReference type="EMBL" id="KZ679684">
    <property type="protein sequence ID" value="PTB52340.1"/>
    <property type="molecule type" value="Genomic_DNA"/>
</dbReference>
<reference evidence="5 6" key="1">
    <citation type="submission" date="2016-07" db="EMBL/GenBank/DDBJ databases">
        <title>Multiple horizontal gene transfer events from other fungi enriched the ability of initially mycotrophic Trichoderma (Ascomycota) to feed on dead plant biomass.</title>
        <authorList>
            <consortium name="DOE Joint Genome Institute"/>
            <person name="Aerts A."/>
            <person name="Atanasova L."/>
            <person name="Chenthamara K."/>
            <person name="Zhang J."/>
            <person name="Grujic M."/>
            <person name="Henrissat B."/>
            <person name="Kuo A."/>
            <person name="Salamov A."/>
            <person name="Lipzen A."/>
            <person name="Labutti K."/>
            <person name="Barry K."/>
            <person name="Miao Y."/>
            <person name="Rahimi M.J."/>
            <person name="Shen Q."/>
            <person name="Grigoriev I.V."/>
            <person name="Kubicek C.P."/>
            <person name="Druzhinina I.S."/>
        </authorList>
    </citation>
    <scope>NUCLEOTIDE SEQUENCE [LARGE SCALE GENOMIC DNA]</scope>
    <source>
        <strain evidence="5 6">CBS 226.95</strain>
    </source>
</reference>